<keyword evidence="2" id="KW-0436">Ligase</keyword>
<evidence type="ECO:0000259" key="3">
    <source>
        <dbReference type="Pfam" id="PF00501"/>
    </source>
</evidence>
<evidence type="ECO:0000256" key="2">
    <source>
        <dbReference type="ARBA" id="ARBA00022598"/>
    </source>
</evidence>
<dbReference type="PROSITE" id="PS00455">
    <property type="entry name" value="AMP_BINDING"/>
    <property type="match status" value="1"/>
</dbReference>
<dbReference type="PANTHER" id="PTHR43201:SF5">
    <property type="entry name" value="MEDIUM-CHAIN ACYL-COA LIGASE ACSF2, MITOCHONDRIAL"/>
    <property type="match status" value="1"/>
</dbReference>
<evidence type="ECO:0000313" key="6">
    <source>
        <dbReference type="Proteomes" id="UP000603352"/>
    </source>
</evidence>
<proteinExistence type="inferred from homology"/>
<gene>
    <name evidence="5" type="ORF">GCM10011505_49460</name>
</gene>
<dbReference type="RefSeq" id="WP_188583051.1">
    <property type="nucleotide sequence ID" value="NZ_BMDZ01000125.1"/>
</dbReference>
<organism evidence="5 6">
    <name type="scientific">Tistrella bauzanensis</name>
    <dbReference type="NCBI Taxonomy" id="657419"/>
    <lineage>
        <taxon>Bacteria</taxon>
        <taxon>Pseudomonadati</taxon>
        <taxon>Pseudomonadota</taxon>
        <taxon>Alphaproteobacteria</taxon>
        <taxon>Geminicoccales</taxon>
        <taxon>Geminicoccaceae</taxon>
        <taxon>Tistrella</taxon>
    </lineage>
</organism>
<dbReference type="Pfam" id="PF13193">
    <property type="entry name" value="AMP-binding_C"/>
    <property type="match status" value="1"/>
</dbReference>
<dbReference type="Pfam" id="PF00501">
    <property type="entry name" value="AMP-binding"/>
    <property type="match status" value="1"/>
</dbReference>
<dbReference type="InterPro" id="IPR042099">
    <property type="entry name" value="ANL_N_sf"/>
</dbReference>
<sequence>MSTWNVQGEAKGMARSWRDISPALSAGVERIRAPFGRGIAWEGMEIWAYKDRASSIAEVFDRNVTHFGDQEAYVFYPEGDRYTWREIAERVNNAANALRTQYDFAKGDRLCLLSPGCLDYVVGYFAVQKLGGVAVPVNLGLSAEGLITQINAVQARCLVVSAEIWTGKIQPNLDKIAMPSSVFVTGSIEQEGAPLFLSLMNKKAEPLVNETVDEWDLCAISFTSGTTGAPKGTMAMQINALGCAQNVPNVVNGLTPADINICMPPLYHNTAVYCDFLPALVTGGKCVVMRAFNPVEAIRIIEAEKATWCVAAPIMLWMIMNQGEFKQRDCTSLKKIAFGGHAASATFINQLAKAFEPQAIVNAGSVSESTALGFALPTADAFRKITSCGLATPNTEITVFDNDGNELTEPGSIGEVAYKGQQTNAGYWQQPERTREVFRKDGYVLSGDWAKIDDEGYLWLLDRKKDMIVRGGQNVYCIEVENKLYMHEKVLSAAVVGVPDHVFSERVKAVVVAKPDQTLSVQEIREHCRQHLANYELPEYVVIAKSIPTNPAGKTLKPSLVDLWSQLEEVADPAVEQFHGFFNSIAVEIKDKAHLNIDGTLYTPNAILIALEKNNQLGELARQCIQRTGIVQMLKPAESRFDT</sequence>
<dbReference type="InterPro" id="IPR045851">
    <property type="entry name" value="AMP-bd_C_sf"/>
</dbReference>
<reference evidence="6" key="1">
    <citation type="journal article" date="2019" name="Int. J. Syst. Evol. Microbiol.">
        <title>The Global Catalogue of Microorganisms (GCM) 10K type strain sequencing project: providing services to taxonomists for standard genome sequencing and annotation.</title>
        <authorList>
            <consortium name="The Broad Institute Genomics Platform"/>
            <consortium name="The Broad Institute Genome Sequencing Center for Infectious Disease"/>
            <person name="Wu L."/>
            <person name="Ma J."/>
        </authorList>
    </citation>
    <scope>NUCLEOTIDE SEQUENCE [LARGE SCALE GENOMIC DNA]</scope>
    <source>
        <strain evidence="6">CGMCC 1.10188</strain>
    </source>
</reference>
<comment type="similarity">
    <text evidence="1">Belongs to the ATP-dependent AMP-binding enzyme family.</text>
</comment>
<dbReference type="Gene3D" id="3.30.300.30">
    <property type="match status" value="1"/>
</dbReference>
<dbReference type="SUPFAM" id="SSF56801">
    <property type="entry name" value="Acetyl-CoA synthetase-like"/>
    <property type="match status" value="1"/>
</dbReference>
<feature type="domain" description="AMP-binding enzyme C-terminal" evidence="4">
    <location>
        <begin position="479"/>
        <end position="554"/>
    </location>
</feature>
<keyword evidence="6" id="KW-1185">Reference proteome</keyword>
<dbReference type="Gene3D" id="3.40.50.12780">
    <property type="entry name" value="N-terminal domain of ligase-like"/>
    <property type="match status" value="1"/>
</dbReference>
<evidence type="ECO:0008006" key="7">
    <source>
        <dbReference type="Google" id="ProtNLM"/>
    </source>
</evidence>
<name>A0ABQ1JAZ6_9PROT</name>
<evidence type="ECO:0000313" key="5">
    <source>
        <dbReference type="EMBL" id="GGB62947.1"/>
    </source>
</evidence>
<accession>A0ABQ1JAZ6</accession>
<dbReference type="InterPro" id="IPR025110">
    <property type="entry name" value="AMP-bd_C"/>
</dbReference>
<evidence type="ECO:0000256" key="1">
    <source>
        <dbReference type="ARBA" id="ARBA00006432"/>
    </source>
</evidence>
<dbReference type="InterPro" id="IPR020845">
    <property type="entry name" value="AMP-binding_CS"/>
</dbReference>
<protein>
    <recommendedName>
        <fullName evidence="7">AMP-dependent synthetase</fullName>
    </recommendedName>
</protein>
<dbReference type="PANTHER" id="PTHR43201">
    <property type="entry name" value="ACYL-COA SYNTHETASE"/>
    <property type="match status" value="1"/>
</dbReference>
<dbReference type="Proteomes" id="UP000603352">
    <property type="component" value="Unassembled WGS sequence"/>
</dbReference>
<dbReference type="InterPro" id="IPR000873">
    <property type="entry name" value="AMP-dep_synth/lig_dom"/>
</dbReference>
<dbReference type="EMBL" id="BMDZ01000125">
    <property type="protein sequence ID" value="GGB62947.1"/>
    <property type="molecule type" value="Genomic_DNA"/>
</dbReference>
<feature type="domain" description="AMP-dependent synthetase/ligase" evidence="3">
    <location>
        <begin position="60"/>
        <end position="428"/>
    </location>
</feature>
<evidence type="ECO:0000259" key="4">
    <source>
        <dbReference type="Pfam" id="PF13193"/>
    </source>
</evidence>
<comment type="caution">
    <text evidence="5">The sequence shown here is derived from an EMBL/GenBank/DDBJ whole genome shotgun (WGS) entry which is preliminary data.</text>
</comment>